<dbReference type="Proteomes" id="UP000565441">
    <property type="component" value="Unassembled WGS sequence"/>
</dbReference>
<keyword evidence="1" id="KW-0472">Membrane</keyword>
<feature type="transmembrane region" description="Helical" evidence="1">
    <location>
        <begin position="67"/>
        <end position="89"/>
    </location>
</feature>
<gene>
    <name evidence="3" type="ORF">D9615_005755</name>
</gene>
<dbReference type="InterPro" id="IPR045339">
    <property type="entry name" value="DUF6534"/>
</dbReference>
<dbReference type="EMBL" id="JAACJP010000015">
    <property type="protein sequence ID" value="KAF5379667.1"/>
    <property type="molecule type" value="Genomic_DNA"/>
</dbReference>
<evidence type="ECO:0000259" key="2">
    <source>
        <dbReference type="Pfam" id="PF20152"/>
    </source>
</evidence>
<feature type="transmembrane region" description="Helical" evidence="1">
    <location>
        <begin position="149"/>
        <end position="168"/>
    </location>
</feature>
<evidence type="ECO:0000313" key="3">
    <source>
        <dbReference type="EMBL" id="KAF5379667.1"/>
    </source>
</evidence>
<feature type="transmembrane region" description="Helical" evidence="1">
    <location>
        <begin position="174"/>
        <end position="196"/>
    </location>
</feature>
<organism evidence="3 4">
    <name type="scientific">Tricholomella constricta</name>
    <dbReference type="NCBI Taxonomy" id="117010"/>
    <lineage>
        <taxon>Eukaryota</taxon>
        <taxon>Fungi</taxon>
        <taxon>Dikarya</taxon>
        <taxon>Basidiomycota</taxon>
        <taxon>Agaricomycotina</taxon>
        <taxon>Agaricomycetes</taxon>
        <taxon>Agaricomycetidae</taxon>
        <taxon>Agaricales</taxon>
        <taxon>Tricholomatineae</taxon>
        <taxon>Lyophyllaceae</taxon>
        <taxon>Tricholomella</taxon>
    </lineage>
</organism>
<evidence type="ECO:0000256" key="1">
    <source>
        <dbReference type="SAM" id="Phobius"/>
    </source>
</evidence>
<keyword evidence="1" id="KW-1133">Transmembrane helix</keyword>
<protein>
    <recommendedName>
        <fullName evidence="2">DUF6534 domain-containing protein</fullName>
    </recommendedName>
</protein>
<comment type="caution">
    <text evidence="3">The sequence shown here is derived from an EMBL/GenBank/DDBJ whole genome shotgun (WGS) entry which is preliminary data.</text>
</comment>
<keyword evidence="4" id="KW-1185">Reference proteome</keyword>
<dbReference type="PANTHER" id="PTHR40465">
    <property type="entry name" value="CHROMOSOME 1, WHOLE GENOME SHOTGUN SEQUENCE"/>
    <property type="match status" value="1"/>
</dbReference>
<dbReference type="PANTHER" id="PTHR40465:SF1">
    <property type="entry name" value="DUF6534 DOMAIN-CONTAINING PROTEIN"/>
    <property type="match status" value="1"/>
</dbReference>
<feature type="transmembrane region" description="Helical" evidence="1">
    <location>
        <begin position="109"/>
        <end position="129"/>
    </location>
</feature>
<sequence length="283" mass="31443">MAHFVYYYTIKYYGDYEIFYEGNIIWSLLVSILNRSTSLTDFHVFDPKTQVAVGMLHDAGLEIGRNIFVTGAIALLIMTNFGLALAYVVKAFKMNKFFFTPKLKYLATYALGAGVLTDVVTAGSLSFFLRRFRTGIETSDSVVNRLTVYAINTGALTSTVSLATLLLYNFQPTSFYFMAAYSTLTKLYAISFLCTLHTRKVISGKGTDGEEGMSNVVRTQGNSFYMVDVNGQRGHHMSIMNSPYSSPIKSIEIGVFQDVSVRSDDLGPLRSPDPLLPASARMR</sequence>
<name>A0A8H5HAE4_9AGAR</name>
<dbReference type="Pfam" id="PF20152">
    <property type="entry name" value="DUF6534"/>
    <property type="match status" value="1"/>
</dbReference>
<dbReference type="AlphaFoldDB" id="A0A8H5HAE4"/>
<reference evidence="3 4" key="1">
    <citation type="journal article" date="2020" name="ISME J.">
        <title>Uncovering the hidden diversity of litter-decomposition mechanisms in mushroom-forming fungi.</title>
        <authorList>
            <person name="Floudas D."/>
            <person name="Bentzer J."/>
            <person name="Ahren D."/>
            <person name="Johansson T."/>
            <person name="Persson P."/>
            <person name="Tunlid A."/>
        </authorList>
    </citation>
    <scope>NUCLEOTIDE SEQUENCE [LARGE SCALE GENOMIC DNA]</scope>
    <source>
        <strain evidence="3 4">CBS 661.87</strain>
    </source>
</reference>
<accession>A0A8H5HAE4</accession>
<proteinExistence type="predicted"/>
<dbReference type="OrthoDB" id="3190888at2759"/>
<evidence type="ECO:0000313" key="4">
    <source>
        <dbReference type="Proteomes" id="UP000565441"/>
    </source>
</evidence>
<keyword evidence="1" id="KW-0812">Transmembrane</keyword>
<feature type="domain" description="DUF6534" evidence="2">
    <location>
        <begin position="115"/>
        <end position="200"/>
    </location>
</feature>